<organism evidence="3 4">
    <name type="scientific">Saccharopolyspora hirsuta</name>
    <dbReference type="NCBI Taxonomy" id="1837"/>
    <lineage>
        <taxon>Bacteria</taxon>
        <taxon>Bacillati</taxon>
        <taxon>Actinomycetota</taxon>
        <taxon>Actinomycetes</taxon>
        <taxon>Pseudonocardiales</taxon>
        <taxon>Pseudonocardiaceae</taxon>
        <taxon>Saccharopolyspora</taxon>
    </lineage>
</organism>
<evidence type="ECO:0000313" key="3">
    <source>
        <dbReference type="EMBL" id="KAA5834205.1"/>
    </source>
</evidence>
<dbReference type="SMR" id="A0A5M7C7C1"/>
<dbReference type="GO" id="GO:0051701">
    <property type="term" value="P:biological process involved in interaction with host"/>
    <property type="evidence" value="ECO:0007669"/>
    <property type="project" value="TreeGrafter"/>
</dbReference>
<dbReference type="Pfam" id="PF02470">
    <property type="entry name" value="MlaD"/>
    <property type="match status" value="1"/>
</dbReference>
<evidence type="ECO:0000259" key="1">
    <source>
        <dbReference type="Pfam" id="PF02470"/>
    </source>
</evidence>
<dbReference type="PANTHER" id="PTHR33371:SF19">
    <property type="entry name" value="MCE-FAMILY PROTEIN MCE4A"/>
    <property type="match status" value="1"/>
</dbReference>
<dbReference type="RefSeq" id="WP_150066507.1">
    <property type="nucleotide sequence ID" value="NZ_VWPH01000005.1"/>
</dbReference>
<comment type="caution">
    <text evidence="3">The sequence shown here is derived from an EMBL/GenBank/DDBJ whole genome shotgun (WGS) entry which is preliminary data.</text>
</comment>
<dbReference type="Proteomes" id="UP000323946">
    <property type="component" value="Unassembled WGS sequence"/>
</dbReference>
<dbReference type="EMBL" id="VWPH01000005">
    <property type="protein sequence ID" value="KAA5834205.1"/>
    <property type="molecule type" value="Genomic_DNA"/>
</dbReference>
<evidence type="ECO:0000313" key="4">
    <source>
        <dbReference type="Proteomes" id="UP000323946"/>
    </source>
</evidence>
<dbReference type="PANTHER" id="PTHR33371">
    <property type="entry name" value="INTERMEMBRANE PHOSPHOLIPID TRANSPORT SYSTEM BINDING PROTEIN MLAD-RELATED"/>
    <property type="match status" value="1"/>
</dbReference>
<dbReference type="Pfam" id="PF11887">
    <property type="entry name" value="Mce4_CUP1"/>
    <property type="match status" value="1"/>
</dbReference>
<feature type="domain" description="Mammalian cell entry C-terminal" evidence="2">
    <location>
        <begin position="124"/>
        <end position="337"/>
    </location>
</feature>
<dbReference type="AlphaFoldDB" id="A0A5M7C7C1"/>
<accession>A0A5M7C7C1</accession>
<feature type="domain" description="Mce/MlaD" evidence="1">
    <location>
        <begin position="42"/>
        <end position="119"/>
    </location>
</feature>
<dbReference type="InterPro" id="IPR024516">
    <property type="entry name" value="Mce_C"/>
</dbReference>
<dbReference type="InterPro" id="IPR052336">
    <property type="entry name" value="MlaD_Phospholipid_Transporter"/>
</dbReference>
<reference evidence="3 4" key="1">
    <citation type="submission" date="2019-09" db="EMBL/GenBank/DDBJ databases">
        <title>Draft genome sequence of the thermophilic Saccharopolyspora hirsuta VKM Ac-666T.</title>
        <authorList>
            <person name="Lobastova T.G."/>
            <person name="Fokina V."/>
            <person name="Bragin E.Y."/>
            <person name="Shtratnikova V.Y."/>
            <person name="Starodumova I.P."/>
            <person name="Tarlachkov S.V."/>
            <person name="Donova M.V."/>
        </authorList>
    </citation>
    <scope>NUCLEOTIDE SEQUENCE [LARGE SCALE GENOMIC DNA]</scope>
    <source>
        <strain evidence="3 4">VKM Ac-666</strain>
    </source>
</reference>
<proteinExistence type="predicted"/>
<name>A0A5M7C7C1_SACHI</name>
<keyword evidence="4" id="KW-1185">Reference proteome</keyword>
<sequence>MSEPLGANARRTLAARGAAGLLLLVLVAVLVVLGGAGALRAKPEVTTVLPAAAGLIRPETPVQYRGVRVGRLAAVDPGLQGSRLTLRMEPGSFADIPADVRVRLMPRTVFGDQYLDLIAPGTSGAALAPGAELAADDSRPTMQLYHAYSRLYELVDSLQPAQLQVSLAALAEALRGRGEQLGALLDDASQLTANPPLTGEDLADITALAEDVAGAAPDAVQALDDAVALSGTIVQRRQDIGDLLGAGLAFTEQSQRFVDTNSQRIIQLVRSTDPVADVLGRHPGAVRDSAAGLDAFLDGANRSLSTGFFKIRMAGTLHRPYPYGPEDCPRYPGMAGPNCRDARPSGPIGPVGGPRERDALRELAPLLPGRPPASDALGLLLGPLVRGTEVVTP</sequence>
<gene>
    <name evidence="3" type="ORF">F1721_10855</name>
</gene>
<dbReference type="InterPro" id="IPR003399">
    <property type="entry name" value="Mce/MlaD"/>
</dbReference>
<dbReference type="OrthoDB" id="3460188at2"/>
<protein>
    <submittedName>
        <fullName evidence="3">MCE family protein</fullName>
    </submittedName>
</protein>
<evidence type="ECO:0000259" key="2">
    <source>
        <dbReference type="Pfam" id="PF11887"/>
    </source>
</evidence>
<dbReference type="GO" id="GO:0005576">
    <property type="term" value="C:extracellular region"/>
    <property type="evidence" value="ECO:0007669"/>
    <property type="project" value="TreeGrafter"/>
</dbReference>